<keyword evidence="4" id="KW-0274">FAD</keyword>
<dbReference type="GO" id="GO:0071949">
    <property type="term" value="F:FAD binding"/>
    <property type="evidence" value="ECO:0007669"/>
    <property type="project" value="InterPro"/>
</dbReference>
<dbReference type="Proteomes" id="UP000518752">
    <property type="component" value="Unassembled WGS sequence"/>
</dbReference>
<dbReference type="Pfam" id="PF08031">
    <property type="entry name" value="BBE"/>
    <property type="match status" value="1"/>
</dbReference>
<comment type="cofactor">
    <cofactor evidence="1">
        <name>FAD</name>
        <dbReference type="ChEBI" id="CHEBI:57692"/>
    </cofactor>
</comment>
<sequence length="533" mass="58248">MFPVHRIRPRPIIHDIKVARVSPSFASFSPTKMKPALGFLLLPWLAASWAQNVNQLRDQLAAHNITALFKNDAGYSAAATSYNIRYTVEPLAITYPTDIQQISFVVETGAEQKLRVVARSGGHSYIANSLGGKDGALVVDLSRMKRITVDSQTKNAVVEPGNRLGDIALALNAVGRGLPHGRCAYVGIGGHSGFGGWGFASRMWGLTLDNVLSATVVLADGSIVTTSQYSNPELYWGIRGSSASFGIVSSIEFRTFAVPPSGTGFEYLWEMDIPTASHAFAQFQSWALSGSIPQTFGGEIAFMKGSSYGLVEFAFFGAYFGSDESFNNTVSPFFSELPVPNVSANLTSGSWIEVLEYLATGVGPLNTSGQPDIGSDTFYAKSLMTPMDVPLTNASMTAMVKYLAEEGFNSSDFWHVEVELYGGKGSAINQVLLDDTAFAHRNTLFTFQPYASSSNLLPPYPETGFGFVDGIVDSITSNMPRDWEWGAYPNYIEDRLPDWQRRYYGPHYERLKLLKASVDPADRFQFPTSIQES</sequence>
<dbReference type="PANTHER" id="PTHR42973">
    <property type="entry name" value="BINDING OXIDOREDUCTASE, PUTATIVE (AFU_ORTHOLOGUE AFUA_1G17690)-RELATED"/>
    <property type="match status" value="1"/>
</dbReference>
<evidence type="ECO:0000256" key="4">
    <source>
        <dbReference type="ARBA" id="ARBA00022827"/>
    </source>
</evidence>
<keyword evidence="5" id="KW-0560">Oxidoreductase</keyword>
<dbReference type="InterPro" id="IPR006094">
    <property type="entry name" value="Oxid_FAD_bind_N"/>
</dbReference>
<dbReference type="Gene3D" id="3.30.465.10">
    <property type="match status" value="1"/>
</dbReference>
<evidence type="ECO:0000256" key="3">
    <source>
        <dbReference type="ARBA" id="ARBA00022630"/>
    </source>
</evidence>
<dbReference type="OrthoDB" id="407275at2759"/>
<feature type="domain" description="FAD-binding PCMH-type" evidence="6">
    <location>
        <begin position="86"/>
        <end position="258"/>
    </location>
</feature>
<dbReference type="PANTHER" id="PTHR42973:SF39">
    <property type="entry name" value="FAD-BINDING PCMH-TYPE DOMAIN-CONTAINING PROTEIN"/>
    <property type="match status" value="1"/>
</dbReference>
<comment type="similarity">
    <text evidence="2">Belongs to the oxygen-dependent FAD-linked oxidoreductase family.</text>
</comment>
<proteinExistence type="inferred from homology"/>
<reference evidence="7 8" key="1">
    <citation type="journal article" date="2020" name="ISME J.">
        <title>Uncovering the hidden diversity of litter-decomposition mechanisms in mushroom-forming fungi.</title>
        <authorList>
            <person name="Floudas D."/>
            <person name="Bentzer J."/>
            <person name="Ahren D."/>
            <person name="Johansson T."/>
            <person name="Persson P."/>
            <person name="Tunlid A."/>
        </authorList>
    </citation>
    <scope>NUCLEOTIDE SEQUENCE [LARGE SCALE GENOMIC DNA]</scope>
    <source>
        <strain evidence="7 8">CBS 406.79</strain>
    </source>
</reference>
<evidence type="ECO:0000256" key="1">
    <source>
        <dbReference type="ARBA" id="ARBA00001974"/>
    </source>
</evidence>
<name>A0A8H5HWL6_9AGAR</name>
<organism evidence="7 8">
    <name type="scientific">Collybiopsis confluens</name>
    <dbReference type="NCBI Taxonomy" id="2823264"/>
    <lineage>
        <taxon>Eukaryota</taxon>
        <taxon>Fungi</taxon>
        <taxon>Dikarya</taxon>
        <taxon>Basidiomycota</taxon>
        <taxon>Agaricomycotina</taxon>
        <taxon>Agaricomycetes</taxon>
        <taxon>Agaricomycetidae</taxon>
        <taxon>Agaricales</taxon>
        <taxon>Marasmiineae</taxon>
        <taxon>Omphalotaceae</taxon>
        <taxon>Collybiopsis</taxon>
    </lineage>
</organism>
<dbReference type="GO" id="GO:0016491">
    <property type="term" value="F:oxidoreductase activity"/>
    <property type="evidence" value="ECO:0007669"/>
    <property type="project" value="UniProtKB-KW"/>
</dbReference>
<dbReference type="InterPro" id="IPR016169">
    <property type="entry name" value="FAD-bd_PCMH_sub2"/>
</dbReference>
<evidence type="ECO:0000259" key="6">
    <source>
        <dbReference type="PROSITE" id="PS51387"/>
    </source>
</evidence>
<gene>
    <name evidence="7" type="ORF">D9757_004482</name>
</gene>
<dbReference type="InterPro" id="IPR016166">
    <property type="entry name" value="FAD-bd_PCMH"/>
</dbReference>
<dbReference type="InterPro" id="IPR012951">
    <property type="entry name" value="BBE"/>
</dbReference>
<dbReference type="EMBL" id="JAACJN010000013">
    <property type="protein sequence ID" value="KAF5390778.1"/>
    <property type="molecule type" value="Genomic_DNA"/>
</dbReference>
<keyword evidence="8" id="KW-1185">Reference proteome</keyword>
<accession>A0A8H5HWL6</accession>
<keyword evidence="3" id="KW-0285">Flavoprotein</keyword>
<evidence type="ECO:0000313" key="7">
    <source>
        <dbReference type="EMBL" id="KAF5390778.1"/>
    </source>
</evidence>
<evidence type="ECO:0000256" key="5">
    <source>
        <dbReference type="ARBA" id="ARBA00023002"/>
    </source>
</evidence>
<dbReference type="InterPro" id="IPR050416">
    <property type="entry name" value="FAD-linked_Oxidoreductase"/>
</dbReference>
<dbReference type="PROSITE" id="PS51387">
    <property type="entry name" value="FAD_PCMH"/>
    <property type="match status" value="1"/>
</dbReference>
<comment type="caution">
    <text evidence="7">The sequence shown here is derived from an EMBL/GenBank/DDBJ whole genome shotgun (WGS) entry which is preliminary data.</text>
</comment>
<dbReference type="SUPFAM" id="SSF56176">
    <property type="entry name" value="FAD-binding/transporter-associated domain-like"/>
    <property type="match status" value="1"/>
</dbReference>
<evidence type="ECO:0000313" key="8">
    <source>
        <dbReference type="Proteomes" id="UP000518752"/>
    </source>
</evidence>
<dbReference type="AlphaFoldDB" id="A0A8H5HWL6"/>
<dbReference type="InterPro" id="IPR036318">
    <property type="entry name" value="FAD-bd_PCMH-like_sf"/>
</dbReference>
<evidence type="ECO:0000256" key="2">
    <source>
        <dbReference type="ARBA" id="ARBA00005466"/>
    </source>
</evidence>
<dbReference type="Gene3D" id="3.40.462.20">
    <property type="match status" value="1"/>
</dbReference>
<dbReference type="Pfam" id="PF01565">
    <property type="entry name" value="FAD_binding_4"/>
    <property type="match status" value="1"/>
</dbReference>
<protein>
    <recommendedName>
        <fullName evidence="6">FAD-binding PCMH-type domain-containing protein</fullName>
    </recommendedName>
</protein>